<comment type="caution">
    <text evidence="2">The sequence shown here is derived from an EMBL/GenBank/DDBJ whole genome shotgun (WGS) entry which is preliminary data.</text>
</comment>
<gene>
    <name evidence="2" type="ORF">VO63_20410</name>
</gene>
<evidence type="ECO:0000256" key="1">
    <source>
        <dbReference type="SAM" id="Coils"/>
    </source>
</evidence>
<proteinExistence type="predicted"/>
<protein>
    <submittedName>
        <fullName evidence="2">Uncharacterized protein</fullName>
    </submittedName>
</protein>
<dbReference type="AlphaFoldDB" id="A0A2P2GKV6"/>
<keyword evidence="1" id="KW-0175">Coiled coil</keyword>
<organism evidence="2 3">
    <name type="scientific">Streptomyces showdoensis</name>
    <dbReference type="NCBI Taxonomy" id="68268"/>
    <lineage>
        <taxon>Bacteria</taxon>
        <taxon>Bacillati</taxon>
        <taxon>Actinomycetota</taxon>
        <taxon>Actinomycetes</taxon>
        <taxon>Kitasatosporales</taxon>
        <taxon>Streptomycetaceae</taxon>
        <taxon>Streptomyces</taxon>
    </lineage>
</organism>
<dbReference type="RefSeq" id="WP_046909299.1">
    <property type="nucleotide sequence ID" value="NZ_BAAAXG010000009.1"/>
</dbReference>
<keyword evidence="3" id="KW-1185">Reference proteome</keyword>
<feature type="coiled-coil region" evidence="1">
    <location>
        <begin position="13"/>
        <end position="40"/>
    </location>
</feature>
<accession>A0A2P2GKV6</accession>
<dbReference type="EMBL" id="LAQS01000030">
    <property type="protein sequence ID" value="KKZ72137.1"/>
    <property type="molecule type" value="Genomic_DNA"/>
</dbReference>
<dbReference type="OrthoDB" id="4551289at2"/>
<evidence type="ECO:0000313" key="3">
    <source>
        <dbReference type="Proteomes" id="UP000265325"/>
    </source>
</evidence>
<evidence type="ECO:0000313" key="2">
    <source>
        <dbReference type="EMBL" id="KKZ72137.1"/>
    </source>
</evidence>
<name>A0A2P2GKV6_STREW</name>
<dbReference type="Proteomes" id="UP000265325">
    <property type="component" value="Unassembled WGS sequence"/>
</dbReference>
<reference evidence="2 3" key="1">
    <citation type="submission" date="2015-05" db="EMBL/GenBank/DDBJ databases">
        <title>Draft Genome assembly of Streptomyces showdoensis.</title>
        <authorList>
            <person name="Thapa K.K."/>
            <person name="Metsa-Ketela M."/>
        </authorList>
    </citation>
    <scope>NUCLEOTIDE SEQUENCE [LARGE SCALE GENOMIC DNA]</scope>
    <source>
        <strain evidence="2 3">ATCC 15227</strain>
    </source>
</reference>
<sequence length="164" mass="17867">MSDEQQEPTPAELRMLAAQTEALEQRIAEIQDRLRASEETRDTAFRLADAAENMRRGRDALELTVADLARIRTRRDPRLCGVPWGVCPEHGNTLRGSGGRAWCTDPGCTRSWGYDKLGTTCGEPVTHTITDAAGTSFPACRGHAMDAEQRLEGGTVVELPSATA</sequence>